<dbReference type="InterPro" id="IPR047767">
    <property type="entry name" value="PSP1-like"/>
</dbReference>
<evidence type="ECO:0000313" key="2">
    <source>
        <dbReference type="EMBL" id="RZD18085.1"/>
    </source>
</evidence>
<accession>A0A519BLE7</accession>
<organism evidence="2 3">
    <name type="scientific">Candidatus Acididesulfobacter diazotrophicus</name>
    <dbReference type="NCBI Taxonomy" id="2597226"/>
    <lineage>
        <taxon>Bacteria</taxon>
        <taxon>Deltaproteobacteria</taxon>
        <taxon>Candidatus Acidulodesulfobacterales</taxon>
        <taxon>Candidatus Acididesulfobacter</taxon>
    </lineage>
</organism>
<dbReference type="NCBIfam" id="NF041131">
    <property type="entry name" value="RicT_YaaT_fam"/>
    <property type="match status" value="1"/>
</dbReference>
<dbReference type="EMBL" id="SGBB01000015">
    <property type="protein sequence ID" value="RZD18085.1"/>
    <property type="molecule type" value="Genomic_DNA"/>
</dbReference>
<dbReference type="AlphaFoldDB" id="A0A519BLE7"/>
<protein>
    <recommendedName>
        <fullName evidence="1">PSP1 C-terminal domain-containing protein</fullName>
    </recommendedName>
</protein>
<sequence>MRTVKIKLYEGAESEEFNACALNITINDKVLVKKNDKIFLGVASEMPEIKNIILELSSVAAQMPLVLRKVNDTEDVSQFQYHPKEDEGVIFCNQKVKELGLIMKLLKVKYLSSENKMIFYYSAEERVDFRELVKVLAAKFHLRIEMRQINIRDECKLLGGIGLCGRMYCCNSVIKELAPITLKAASAKFQKQNSGRMIGSCGRLLCCFMFCSSDDDGCGCGNKELKEEISEIAAAVPESAAEEQNNKQ</sequence>
<comment type="caution">
    <text evidence="2">The sequence shown here is derived from an EMBL/GenBank/DDBJ whole genome shotgun (WGS) entry which is preliminary data.</text>
</comment>
<proteinExistence type="predicted"/>
<name>A0A519BLE7_9DELT</name>
<dbReference type="InterPro" id="IPR007557">
    <property type="entry name" value="PSP1_C"/>
</dbReference>
<dbReference type="PANTHER" id="PTHR43830:SF3">
    <property type="entry name" value="PROTEIN PSP1"/>
    <property type="match status" value="1"/>
</dbReference>
<dbReference type="GO" id="GO:0005737">
    <property type="term" value="C:cytoplasm"/>
    <property type="evidence" value="ECO:0007669"/>
    <property type="project" value="TreeGrafter"/>
</dbReference>
<feature type="domain" description="PSP1 C-terminal" evidence="1">
    <location>
        <begin position="64"/>
        <end position="149"/>
    </location>
</feature>
<dbReference type="PROSITE" id="PS51411">
    <property type="entry name" value="PSP1_C"/>
    <property type="match status" value="1"/>
</dbReference>
<dbReference type="PANTHER" id="PTHR43830">
    <property type="entry name" value="PROTEIN PSP1"/>
    <property type="match status" value="1"/>
</dbReference>
<evidence type="ECO:0000313" key="3">
    <source>
        <dbReference type="Proteomes" id="UP000319296"/>
    </source>
</evidence>
<dbReference type="Proteomes" id="UP000319296">
    <property type="component" value="Unassembled WGS sequence"/>
</dbReference>
<dbReference type="Pfam" id="PF04468">
    <property type="entry name" value="PSP1"/>
    <property type="match status" value="1"/>
</dbReference>
<reference evidence="2 3" key="1">
    <citation type="journal article" date="2019" name="ISME J.">
        <title>Insights into ecological role of a new deltaproteobacterial order Candidatus Acidulodesulfobacterales by metagenomics and metatranscriptomics.</title>
        <authorList>
            <person name="Tan S."/>
            <person name="Liu J."/>
            <person name="Fang Y."/>
            <person name="Hedlund B.P."/>
            <person name="Lian Z.H."/>
            <person name="Huang L.Y."/>
            <person name="Li J.T."/>
            <person name="Huang L.N."/>
            <person name="Li W.J."/>
            <person name="Jiang H.C."/>
            <person name="Dong H.L."/>
            <person name="Shu W.S."/>
        </authorList>
    </citation>
    <scope>NUCLEOTIDE SEQUENCE [LARGE SCALE GENOMIC DNA]</scope>
    <source>
        <strain evidence="2">AP1</strain>
    </source>
</reference>
<evidence type="ECO:0000259" key="1">
    <source>
        <dbReference type="PROSITE" id="PS51411"/>
    </source>
</evidence>
<gene>
    <name evidence="2" type="ORF">EVG15_08015</name>
</gene>